<evidence type="ECO:0000256" key="1">
    <source>
        <dbReference type="SAM" id="MobiDB-lite"/>
    </source>
</evidence>
<feature type="region of interest" description="Disordered" evidence="1">
    <location>
        <begin position="1"/>
        <end position="25"/>
    </location>
</feature>
<dbReference type="AlphaFoldDB" id="A0AAN8H367"/>
<name>A0AAN8H367_CHAGU</name>
<accession>A0AAN8H367</accession>
<dbReference type="Proteomes" id="UP001331515">
    <property type="component" value="Unassembled WGS sequence"/>
</dbReference>
<protein>
    <submittedName>
        <fullName evidence="2">Uncharacterized protein</fullName>
    </submittedName>
</protein>
<comment type="caution">
    <text evidence="2">The sequence shown here is derived from an EMBL/GenBank/DDBJ whole genome shotgun (WGS) entry which is preliminary data.</text>
</comment>
<gene>
    <name evidence="2" type="ORF">CgunFtcFv8_025287</name>
</gene>
<reference evidence="2 3" key="1">
    <citation type="journal article" date="2023" name="Mol. Biol. Evol.">
        <title>Genomics of Secondarily Temperate Adaptation in the Only Non-Antarctic Icefish.</title>
        <authorList>
            <person name="Rivera-Colon A.G."/>
            <person name="Rayamajhi N."/>
            <person name="Minhas B.F."/>
            <person name="Madrigal G."/>
            <person name="Bilyk K.T."/>
            <person name="Yoon V."/>
            <person name="Hune M."/>
            <person name="Gregory S."/>
            <person name="Cheng C.H.C."/>
            <person name="Catchen J.M."/>
        </authorList>
    </citation>
    <scope>NUCLEOTIDE SEQUENCE [LARGE SCALE GENOMIC DNA]</scope>
    <source>
        <tissue evidence="2">White muscle</tissue>
    </source>
</reference>
<proteinExistence type="predicted"/>
<dbReference type="EMBL" id="JAURVH010001532">
    <property type="protein sequence ID" value="KAK5900322.1"/>
    <property type="molecule type" value="Genomic_DNA"/>
</dbReference>
<evidence type="ECO:0000313" key="2">
    <source>
        <dbReference type="EMBL" id="KAK5900322.1"/>
    </source>
</evidence>
<feature type="compositionally biased region" description="Basic and acidic residues" evidence="1">
    <location>
        <begin position="7"/>
        <end position="19"/>
    </location>
</feature>
<feature type="region of interest" description="Disordered" evidence="1">
    <location>
        <begin position="57"/>
        <end position="76"/>
    </location>
</feature>
<sequence>MHFSNGAREEKLSASEREGFPLSSRLPPFGYIGGEAWRKEGEIQRDTSMQKVLHMLRPLNAASSSQTGEVPRRKTK</sequence>
<evidence type="ECO:0000313" key="3">
    <source>
        <dbReference type="Proteomes" id="UP001331515"/>
    </source>
</evidence>
<organism evidence="2 3">
    <name type="scientific">Champsocephalus gunnari</name>
    <name type="common">Mackerel icefish</name>
    <dbReference type="NCBI Taxonomy" id="52237"/>
    <lineage>
        <taxon>Eukaryota</taxon>
        <taxon>Metazoa</taxon>
        <taxon>Chordata</taxon>
        <taxon>Craniata</taxon>
        <taxon>Vertebrata</taxon>
        <taxon>Euteleostomi</taxon>
        <taxon>Actinopterygii</taxon>
        <taxon>Neopterygii</taxon>
        <taxon>Teleostei</taxon>
        <taxon>Neoteleostei</taxon>
        <taxon>Acanthomorphata</taxon>
        <taxon>Eupercaria</taxon>
        <taxon>Perciformes</taxon>
        <taxon>Notothenioidei</taxon>
        <taxon>Channichthyidae</taxon>
        <taxon>Champsocephalus</taxon>
    </lineage>
</organism>
<keyword evidence="3" id="KW-1185">Reference proteome</keyword>